<keyword evidence="5" id="KW-0479">Metal-binding</keyword>
<evidence type="ECO:0000256" key="5">
    <source>
        <dbReference type="ARBA" id="ARBA00022723"/>
    </source>
</evidence>
<dbReference type="InParanoid" id="A0A6P8ZV50"/>
<keyword evidence="7" id="KW-0539">Nucleus</keyword>
<organism evidence="10">
    <name type="scientific">Thrips palmi</name>
    <name type="common">Melon thrips</name>
    <dbReference type="NCBI Taxonomy" id="161013"/>
    <lineage>
        <taxon>Eukaryota</taxon>
        <taxon>Metazoa</taxon>
        <taxon>Ecdysozoa</taxon>
        <taxon>Arthropoda</taxon>
        <taxon>Hexapoda</taxon>
        <taxon>Insecta</taxon>
        <taxon>Pterygota</taxon>
        <taxon>Neoptera</taxon>
        <taxon>Paraneoptera</taxon>
        <taxon>Thysanoptera</taxon>
        <taxon>Terebrantia</taxon>
        <taxon>Thripoidea</taxon>
        <taxon>Thripidae</taxon>
        <taxon>Thrips</taxon>
    </lineage>
</organism>
<evidence type="ECO:0000259" key="8">
    <source>
        <dbReference type="Pfam" id="PF13359"/>
    </source>
</evidence>
<keyword evidence="4" id="KW-0540">Nuclease</keyword>
<dbReference type="PANTHER" id="PTHR22930">
    <property type="match status" value="1"/>
</dbReference>
<dbReference type="GO" id="GO:0005634">
    <property type="term" value="C:nucleus"/>
    <property type="evidence" value="ECO:0007669"/>
    <property type="project" value="UniProtKB-SubCell"/>
</dbReference>
<evidence type="ECO:0000256" key="3">
    <source>
        <dbReference type="ARBA" id="ARBA00006958"/>
    </source>
</evidence>
<dbReference type="InterPro" id="IPR027806">
    <property type="entry name" value="HARBI1_dom"/>
</dbReference>
<sequence>MDFNYFGDRPQDVVLEHRRRVNHQIHERLRIRDVNDPLNLSIPEFVKLYRMPPDEAVELCNIIRPFVPRHTSPQQVPLFRKLLIALSFYGMGSYQRMMGRSIDCAVGQTTVSRSIKEITNALNHPQILNRFIRFPLTREERRPIIQRNEQLGLPRVLGIMDGFFVRLSYLPHDRERQAHFCRKGFLAINNQIICDADLRILNVDARFQGSVTDRQIWEASTAREVVEQAYWEDRCWLLGDSGYHTAPWLHVPLPHAPPGTPEFRYTRLHCRCRNCVERCIGVLKGRWRVLSIDRCINYRDAGYAGQIVNACCVLHNFCIDRRIPNPPPLYENDIYIDNEPPNVLPDKCVETVFLAILKISAPKFHSCFHGKEQPSPTLDPVGARRHCPKLEETE</sequence>
<dbReference type="PANTHER" id="PTHR22930:SF289">
    <property type="entry name" value="DDE TNP4 DOMAIN-CONTAINING PROTEIN-RELATED"/>
    <property type="match status" value="1"/>
</dbReference>
<comment type="cofactor">
    <cofactor evidence="1">
        <name>a divalent metal cation</name>
        <dbReference type="ChEBI" id="CHEBI:60240"/>
    </cofactor>
</comment>
<dbReference type="Pfam" id="PF13359">
    <property type="entry name" value="DDE_Tnp_4"/>
    <property type="match status" value="1"/>
</dbReference>
<evidence type="ECO:0000256" key="2">
    <source>
        <dbReference type="ARBA" id="ARBA00004123"/>
    </source>
</evidence>
<dbReference type="RefSeq" id="XP_034248980.1">
    <property type="nucleotide sequence ID" value="XM_034393089.1"/>
</dbReference>
<evidence type="ECO:0000313" key="9">
    <source>
        <dbReference type="Proteomes" id="UP000515158"/>
    </source>
</evidence>
<dbReference type="GO" id="GO:0016787">
    <property type="term" value="F:hydrolase activity"/>
    <property type="evidence" value="ECO:0007669"/>
    <property type="project" value="UniProtKB-KW"/>
</dbReference>
<dbReference type="AlphaFoldDB" id="A0A6P8ZV50"/>
<dbReference type="GO" id="GO:0046872">
    <property type="term" value="F:metal ion binding"/>
    <property type="evidence" value="ECO:0007669"/>
    <property type="project" value="UniProtKB-KW"/>
</dbReference>
<evidence type="ECO:0000256" key="1">
    <source>
        <dbReference type="ARBA" id="ARBA00001968"/>
    </source>
</evidence>
<evidence type="ECO:0000313" key="10">
    <source>
        <dbReference type="RefSeq" id="XP_034248980.1"/>
    </source>
</evidence>
<evidence type="ECO:0000256" key="6">
    <source>
        <dbReference type="ARBA" id="ARBA00022801"/>
    </source>
</evidence>
<evidence type="ECO:0000256" key="7">
    <source>
        <dbReference type="ARBA" id="ARBA00023242"/>
    </source>
</evidence>
<dbReference type="GO" id="GO:0004518">
    <property type="term" value="F:nuclease activity"/>
    <property type="evidence" value="ECO:0007669"/>
    <property type="project" value="UniProtKB-KW"/>
</dbReference>
<proteinExistence type="inferred from homology"/>
<comment type="subcellular location">
    <subcellularLocation>
        <location evidence="2">Nucleus</location>
    </subcellularLocation>
</comment>
<evidence type="ECO:0000256" key="4">
    <source>
        <dbReference type="ARBA" id="ARBA00022722"/>
    </source>
</evidence>
<comment type="similarity">
    <text evidence="3">Belongs to the HARBI1 family.</text>
</comment>
<protein>
    <submittedName>
        <fullName evidence="10">Nuclease HARBI1</fullName>
    </submittedName>
</protein>
<dbReference type="Proteomes" id="UP000515158">
    <property type="component" value="Unplaced"/>
</dbReference>
<dbReference type="KEGG" id="tpal:117649904"/>
<dbReference type="OrthoDB" id="7533242at2759"/>
<dbReference type="GeneID" id="117649904"/>
<keyword evidence="6" id="KW-0378">Hydrolase</keyword>
<keyword evidence="9" id="KW-1185">Reference proteome</keyword>
<accession>A0A6P8ZV50</accession>
<feature type="domain" description="DDE Tnp4" evidence="8">
    <location>
        <begin position="160"/>
        <end position="316"/>
    </location>
</feature>
<name>A0A6P8ZV50_THRPL</name>
<reference evidence="10" key="1">
    <citation type="submission" date="2025-08" db="UniProtKB">
        <authorList>
            <consortium name="RefSeq"/>
        </authorList>
    </citation>
    <scope>IDENTIFICATION</scope>
    <source>
        <tissue evidence="10">Total insect</tissue>
    </source>
</reference>
<gene>
    <name evidence="10" type="primary">LOC117649904</name>
</gene>
<dbReference type="InterPro" id="IPR045249">
    <property type="entry name" value="HARBI1-like"/>
</dbReference>